<dbReference type="RefSeq" id="WP_218254026.1">
    <property type="nucleotide sequence ID" value="NZ_JABXWD010000579.1"/>
</dbReference>
<feature type="transmembrane region" description="Helical" evidence="1">
    <location>
        <begin position="88"/>
        <end position="112"/>
    </location>
</feature>
<dbReference type="Proteomes" id="UP001196980">
    <property type="component" value="Unassembled WGS sequence"/>
</dbReference>
<reference evidence="2 3" key="1">
    <citation type="journal article" date="2020" name="J Geophys Res Biogeosci">
        <title>Magnetotaxis as an Adaptation to Enable Bacterial Shuttling of Microbial Sulfur and Sulfur Cycling Across Aquatic Oxic#Anoxic Interfaces.</title>
        <authorList>
            <person name="Li J."/>
            <person name="Liu P."/>
            <person name="Wang J."/>
            <person name="Roberts A.P."/>
            <person name="Pan Y."/>
        </authorList>
    </citation>
    <scope>NUCLEOTIDE SEQUENCE [LARGE SCALE GENOMIC DNA]</scope>
    <source>
        <strain evidence="2 3">MYR-1_YQ</strain>
    </source>
</reference>
<organism evidence="2 3">
    <name type="scientific">Candidatus Magnetobacterium casense</name>
    <dbReference type="NCBI Taxonomy" id="1455061"/>
    <lineage>
        <taxon>Bacteria</taxon>
        <taxon>Pseudomonadati</taxon>
        <taxon>Nitrospirota</taxon>
        <taxon>Thermodesulfovibrionia</taxon>
        <taxon>Thermodesulfovibrionales</taxon>
        <taxon>Candidatus Magnetobacteriaceae</taxon>
        <taxon>Candidatus Magnetobacterium</taxon>
    </lineage>
</organism>
<dbReference type="EMBL" id="JABXWD010000579">
    <property type="protein sequence ID" value="MBV6343409.1"/>
    <property type="molecule type" value="Genomic_DNA"/>
</dbReference>
<name>A0ABS6S3H9_9BACT</name>
<evidence type="ECO:0000256" key="1">
    <source>
        <dbReference type="SAM" id="Phobius"/>
    </source>
</evidence>
<keyword evidence="3" id="KW-1185">Reference proteome</keyword>
<sequence length="117" mass="11844">MATFSKIKLSGSTSGRGIKVVQTATAGTAIHTAVAGAADYDEVYLYAVNSHTAAVTLTIEFGGVTSPDDLIKITIPITSGLFLVVPGLVINGGLGIAAFASVANVITIFGFANRITA</sequence>
<accession>A0ABS6S3H9</accession>
<comment type="caution">
    <text evidence="2">The sequence shown here is derived from an EMBL/GenBank/DDBJ whole genome shotgun (WGS) entry which is preliminary data.</text>
</comment>
<keyword evidence="1" id="KW-1133">Transmembrane helix</keyword>
<proteinExistence type="predicted"/>
<protein>
    <submittedName>
        <fullName evidence="2">Uncharacterized protein</fullName>
    </submittedName>
</protein>
<evidence type="ECO:0000313" key="3">
    <source>
        <dbReference type="Proteomes" id="UP001196980"/>
    </source>
</evidence>
<gene>
    <name evidence="2" type="ORF">HWQ67_17695</name>
</gene>
<evidence type="ECO:0000313" key="2">
    <source>
        <dbReference type="EMBL" id="MBV6343409.1"/>
    </source>
</evidence>
<keyword evidence="1" id="KW-0812">Transmembrane</keyword>
<keyword evidence="1" id="KW-0472">Membrane</keyword>